<dbReference type="EMBL" id="PYAL01000001">
    <property type="protein sequence ID" value="RXN92501.1"/>
    <property type="molecule type" value="Genomic_DNA"/>
</dbReference>
<sequence>MLVSMLVCLLMLGGLGALVASGVPGVRACIGATSLTVVSVVIIASQPILPPIIGIVVGNTMLGVAMTLYLVAIRQFFGLDVPTRGLILVVVMEAVGLALFWYVWRSFSTRTVIISVMHCTLTTAMAVTILRHRPLHRPAYAYVFALGMASLQAVAHALRTVVYLLRLDAIEAMHQTSIFQVAFLSVGVFTLPGLTLGMIIMVQDRMLAERENEVNMDNATGVLSRKAWWLLVEKTVLRARRGNQHFSLLVLDIDRLRHINETYGHLLGNAVLRHFTGVAAGVLRDEDIIGRIDGEKFGILYPDARIDMALVLSDRLLRAVRDNASTSGNWTIGYTFSGGLVDWDGQEDARRMTDRAMHALRRAKEDGRDRIVAWPVAQVG</sequence>
<dbReference type="CDD" id="cd01949">
    <property type="entry name" value="GGDEF"/>
    <property type="match status" value="1"/>
</dbReference>
<dbReference type="InterPro" id="IPR029787">
    <property type="entry name" value="Nucleotide_cyclase"/>
</dbReference>
<dbReference type="RefSeq" id="WP_129148469.1">
    <property type="nucleotide sequence ID" value="NZ_JBHSDO010000006.1"/>
</dbReference>
<dbReference type="Gene3D" id="3.30.70.270">
    <property type="match status" value="1"/>
</dbReference>
<keyword evidence="2" id="KW-0812">Transmembrane</keyword>
<proteinExistence type="predicted"/>
<dbReference type="PANTHER" id="PTHR45138:SF24">
    <property type="entry name" value="DIGUANYLATE CYCLASE DGCC-RELATED"/>
    <property type="match status" value="1"/>
</dbReference>
<evidence type="ECO:0000259" key="3">
    <source>
        <dbReference type="PROSITE" id="PS50887"/>
    </source>
</evidence>
<keyword evidence="2" id="KW-0472">Membrane</keyword>
<dbReference type="NCBIfam" id="TIGR00254">
    <property type="entry name" value="GGDEF"/>
    <property type="match status" value="1"/>
</dbReference>
<dbReference type="GO" id="GO:0052621">
    <property type="term" value="F:diguanylate cyclase activity"/>
    <property type="evidence" value="ECO:0007669"/>
    <property type="project" value="UniProtKB-EC"/>
</dbReference>
<dbReference type="InterPro" id="IPR000160">
    <property type="entry name" value="GGDEF_dom"/>
</dbReference>
<dbReference type="InterPro" id="IPR050469">
    <property type="entry name" value="Diguanylate_Cyclase"/>
</dbReference>
<protein>
    <recommendedName>
        <fullName evidence="1">diguanylate cyclase</fullName>
        <ecNumber evidence="1">2.7.7.65</ecNumber>
    </recommendedName>
</protein>
<comment type="caution">
    <text evidence="4">The sequence shown here is derived from an EMBL/GenBank/DDBJ whole genome shotgun (WGS) entry which is preliminary data.</text>
</comment>
<evidence type="ECO:0000256" key="2">
    <source>
        <dbReference type="SAM" id="Phobius"/>
    </source>
</evidence>
<name>A0A4Q1HPA4_9BURK</name>
<dbReference type="InterPro" id="IPR043128">
    <property type="entry name" value="Rev_trsase/Diguanyl_cyclase"/>
</dbReference>
<dbReference type="Proteomes" id="UP000290849">
    <property type="component" value="Unassembled WGS sequence"/>
</dbReference>
<dbReference type="PANTHER" id="PTHR45138">
    <property type="entry name" value="REGULATORY COMPONENTS OF SENSORY TRANSDUCTION SYSTEM"/>
    <property type="match status" value="1"/>
</dbReference>
<reference evidence="4 5" key="1">
    <citation type="journal article" date="2017" name="Int. J. Syst. Evol. Microbiol.">
        <title>Achromobacter aloeverae sp. nov., isolated from the root of Aloe vera (L.) Burm.f.</title>
        <authorList>
            <person name="Kuncharoen N."/>
            <person name="Muramatsu Y."/>
            <person name="Shibata C."/>
            <person name="Kamakura Y."/>
            <person name="Nakagawa Y."/>
            <person name="Tanasupawat S."/>
        </authorList>
    </citation>
    <scope>NUCLEOTIDE SEQUENCE [LARGE SCALE GENOMIC DNA]</scope>
    <source>
        <strain evidence="4 5">AVA-1</strain>
    </source>
</reference>
<feature type="domain" description="GGDEF" evidence="3">
    <location>
        <begin position="244"/>
        <end position="376"/>
    </location>
</feature>
<dbReference type="SUPFAM" id="SSF55073">
    <property type="entry name" value="Nucleotide cyclase"/>
    <property type="match status" value="1"/>
</dbReference>
<organism evidence="4 5">
    <name type="scientific">Achromobacter aloeverae</name>
    <dbReference type="NCBI Taxonomy" id="1750518"/>
    <lineage>
        <taxon>Bacteria</taxon>
        <taxon>Pseudomonadati</taxon>
        <taxon>Pseudomonadota</taxon>
        <taxon>Betaproteobacteria</taxon>
        <taxon>Burkholderiales</taxon>
        <taxon>Alcaligenaceae</taxon>
        <taxon>Achromobacter</taxon>
    </lineage>
</organism>
<dbReference type="GO" id="GO:0043709">
    <property type="term" value="P:cell adhesion involved in single-species biofilm formation"/>
    <property type="evidence" value="ECO:0007669"/>
    <property type="project" value="TreeGrafter"/>
</dbReference>
<gene>
    <name evidence="4" type="ORF">C7R54_01730</name>
</gene>
<keyword evidence="5" id="KW-1185">Reference proteome</keyword>
<dbReference type="GO" id="GO:1902201">
    <property type="term" value="P:negative regulation of bacterial-type flagellum-dependent cell motility"/>
    <property type="evidence" value="ECO:0007669"/>
    <property type="project" value="TreeGrafter"/>
</dbReference>
<feature type="transmembrane region" description="Helical" evidence="2">
    <location>
        <begin position="139"/>
        <end position="158"/>
    </location>
</feature>
<dbReference type="OrthoDB" id="9813903at2"/>
<evidence type="ECO:0000313" key="4">
    <source>
        <dbReference type="EMBL" id="RXN92501.1"/>
    </source>
</evidence>
<feature type="transmembrane region" description="Helical" evidence="2">
    <location>
        <begin position="178"/>
        <end position="202"/>
    </location>
</feature>
<dbReference type="GO" id="GO:0005886">
    <property type="term" value="C:plasma membrane"/>
    <property type="evidence" value="ECO:0007669"/>
    <property type="project" value="TreeGrafter"/>
</dbReference>
<dbReference type="Pfam" id="PF00990">
    <property type="entry name" value="GGDEF"/>
    <property type="match status" value="1"/>
</dbReference>
<evidence type="ECO:0000313" key="5">
    <source>
        <dbReference type="Proteomes" id="UP000290849"/>
    </source>
</evidence>
<dbReference type="AlphaFoldDB" id="A0A4Q1HPA4"/>
<evidence type="ECO:0000256" key="1">
    <source>
        <dbReference type="ARBA" id="ARBA00012528"/>
    </source>
</evidence>
<accession>A0A4Q1HPA4</accession>
<feature type="transmembrane region" description="Helical" evidence="2">
    <location>
        <begin position="85"/>
        <end position="104"/>
    </location>
</feature>
<dbReference type="PROSITE" id="PS50887">
    <property type="entry name" value="GGDEF"/>
    <property type="match status" value="1"/>
</dbReference>
<keyword evidence="2" id="KW-1133">Transmembrane helix</keyword>
<feature type="transmembrane region" description="Helical" evidence="2">
    <location>
        <begin position="110"/>
        <end position="130"/>
    </location>
</feature>
<dbReference type="SMART" id="SM00267">
    <property type="entry name" value="GGDEF"/>
    <property type="match status" value="1"/>
</dbReference>
<dbReference type="EC" id="2.7.7.65" evidence="1"/>
<feature type="transmembrane region" description="Helical" evidence="2">
    <location>
        <begin position="52"/>
        <end position="73"/>
    </location>
</feature>